<dbReference type="PRINTS" id="PR00463">
    <property type="entry name" value="EP450I"/>
</dbReference>
<keyword evidence="7 9" id="KW-0503">Monooxygenase</keyword>
<dbReference type="SUPFAM" id="SSF48264">
    <property type="entry name" value="Cytochrome P450"/>
    <property type="match status" value="1"/>
</dbReference>
<comment type="similarity">
    <text evidence="2 9">Belongs to the cytochrome P450 family.</text>
</comment>
<dbReference type="AlphaFoldDB" id="A0AAV8SWU7"/>
<keyword evidence="3 8" id="KW-0349">Heme</keyword>
<dbReference type="InterPro" id="IPR036396">
    <property type="entry name" value="Cyt_P450_sf"/>
</dbReference>
<dbReference type="GO" id="GO:0004497">
    <property type="term" value="F:monooxygenase activity"/>
    <property type="evidence" value="ECO:0007669"/>
    <property type="project" value="UniProtKB-KW"/>
</dbReference>
<comment type="cofactor">
    <cofactor evidence="1 8">
        <name>heme</name>
        <dbReference type="ChEBI" id="CHEBI:30413"/>
    </cofactor>
</comment>
<evidence type="ECO:0000256" key="10">
    <source>
        <dbReference type="SAM" id="Phobius"/>
    </source>
</evidence>
<dbReference type="Proteomes" id="UP001159364">
    <property type="component" value="Linkage Group LG07"/>
</dbReference>
<dbReference type="Pfam" id="PF00067">
    <property type="entry name" value="p450"/>
    <property type="match status" value="1"/>
</dbReference>
<dbReference type="GO" id="GO:0020037">
    <property type="term" value="F:heme binding"/>
    <property type="evidence" value="ECO:0007669"/>
    <property type="project" value="InterPro"/>
</dbReference>
<evidence type="ECO:0000256" key="3">
    <source>
        <dbReference type="ARBA" id="ARBA00022617"/>
    </source>
</evidence>
<keyword evidence="10" id="KW-0812">Transmembrane</keyword>
<dbReference type="Gene3D" id="1.10.630.10">
    <property type="entry name" value="Cytochrome P450"/>
    <property type="match status" value="1"/>
</dbReference>
<organism evidence="11 12">
    <name type="scientific">Erythroxylum novogranatense</name>
    <dbReference type="NCBI Taxonomy" id="1862640"/>
    <lineage>
        <taxon>Eukaryota</taxon>
        <taxon>Viridiplantae</taxon>
        <taxon>Streptophyta</taxon>
        <taxon>Embryophyta</taxon>
        <taxon>Tracheophyta</taxon>
        <taxon>Spermatophyta</taxon>
        <taxon>Magnoliopsida</taxon>
        <taxon>eudicotyledons</taxon>
        <taxon>Gunneridae</taxon>
        <taxon>Pentapetalae</taxon>
        <taxon>rosids</taxon>
        <taxon>fabids</taxon>
        <taxon>Malpighiales</taxon>
        <taxon>Erythroxylaceae</taxon>
        <taxon>Erythroxylum</taxon>
    </lineage>
</organism>
<dbReference type="InterPro" id="IPR017972">
    <property type="entry name" value="Cyt_P450_CS"/>
</dbReference>
<dbReference type="CDD" id="cd11072">
    <property type="entry name" value="CYP71-like"/>
    <property type="match status" value="1"/>
</dbReference>
<name>A0AAV8SWU7_9ROSI</name>
<sequence>MTLPTLPMYLLLLLLLLPLVVFFKKRMEIQNQDPPGPLKLPILGNLHQLVPSPMQSLVQLSKKYGPVMLLHIGRLPFVVISSAEAAREVLKVHDHICCSRPRMVGTGRISYNFLDVAFAPYTGNWRNMRKIMIMELLNLKRVQSFRFIREEEVGLLMSSLSQSSSNGATVNLTDKLYVLAANITFRMTFGLSFEGTHFDRNRFQEVVHEAEAIMGSPSAVEYLPCFSRIMDWLTGYRTRMERAFHELDAVLQEVIDDHLKPGLIKDREDMVDVLLKIEKEQYGQGTPFTNDNVKAVLVDLFLAGIGSTAVAMNWVMAELIKNPRVMKKAQDEVRNRVGSKGRVSENDADQLEYLKLVIKETLRLHPPGPLLIPRETMSSCKINGHEINPKTIIAVNALAIGRDPKSWKDPEVFFPERFADSSVDYNGHNFEFLPFGAGRRICPGLNMALIILQTAIANLLYCFDWKLPVGMKEEDIDMEGKTGSSLLVSKKQPLSLLPVSYL</sequence>
<keyword evidence="12" id="KW-1185">Reference proteome</keyword>
<accession>A0AAV8SWU7</accession>
<keyword evidence="10" id="KW-0472">Membrane</keyword>
<dbReference type="FunFam" id="1.10.630.10:FF:000011">
    <property type="entry name" value="Cytochrome P450 83B1"/>
    <property type="match status" value="1"/>
</dbReference>
<keyword evidence="10" id="KW-1133">Transmembrane helix</keyword>
<evidence type="ECO:0008006" key="13">
    <source>
        <dbReference type="Google" id="ProtNLM"/>
    </source>
</evidence>
<protein>
    <recommendedName>
        <fullName evidence="13">Cytochrome P450</fullName>
    </recommendedName>
</protein>
<evidence type="ECO:0000256" key="6">
    <source>
        <dbReference type="ARBA" id="ARBA00023004"/>
    </source>
</evidence>
<dbReference type="PRINTS" id="PR00385">
    <property type="entry name" value="P450"/>
</dbReference>
<dbReference type="GO" id="GO:0016705">
    <property type="term" value="F:oxidoreductase activity, acting on paired donors, with incorporation or reduction of molecular oxygen"/>
    <property type="evidence" value="ECO:0007669"/>
    <property type="project" value="InterPro"/>
</dbReference>
<dbReference type="PROSITE" id="PS00086">
    <property type="entry name" value="CYTOCHROME_P450"/>
    <property type="match status" value="1"/>
</dbReference>
<evidence type="ECO:0000256" key="4">
    <source>
        <dbReference type="ARBA" id="ARBA00022723"/>
    </source>
</evidence>
<evidence type="ECO:0000256" key="2">
    <source>
        <dbReference type="ARBA" id="ARBA00010617"/>
    </source>
</evidence>
<reference evidence="11 12" key="1">
    <citation type="submission" date="2021-09" db="EMBL/GenBank/DDBJ databases">
        <title>Genomic insights and catalytic innovation underlie evolution of tropane alkaloids biosynthesis.</title>
        <authorList>
            <person name="Wang Y.-J."/>
            <person name="Tian T."/>
            <person name="Huang J.-P."/>
            <person name="Huang S.-X."/>
        </authorList>
    </citation>
    <scope>NUCLEOTIDE SEQUENCE [LARGE SCALE GENOMIC DNA]</scope>
    <source>
        <strain evidence="11">KIB-2018</strain>
        <tissue evidence="11">Leaf</tissue>
    </source>
</reference>
<dbReference type="PANTHER" id="PTHR47955">
    <property type="entry name" value="CYTOCHROME P450 FAMILY 71 PROTEIN"/>
    <property type="match status" value="1"/>
</dbReference>
<dbReference type="InterPro" id="IPR002401">
    <property type="entry name" value="Cyt_P450_E_grp-I"/>
</dbReference>
<gene>
    <name evidence="11" type="ORF">K2173_002711</name>
</gene>
<evidence type="ECO:0000313" key="12">
    <source>
        <dbReference type="Proteomes" id="UP001159364"/>
    </source>
</evidence>
<proteinExistence type="inferred from homology"/>
<feature type="binding site" description="axial binding residue" evidence="8">
    <location>
        <position position="442"/>
    </location>
    <ligand>
        <name>heme</name>
        <dbReference type="ChEBI" id="CHEBI:30413"/>
    </ligand>
    <ligandPart>
        <name>Fe</name>
        <dbReference type="ChEBI" id="CHEBI:18248"/>
    </ligandPart>
</feature>
<dbReference type="PANTHER" id="PTHR47955:SF19">
    <property type="entry name" value="CYTOCHROME P450 71A9-LIKE ISOFORM X1"/>
    <property type="match status" value="1"/>
</dbReference>
<evidence type="ECO:0000256" key="1">
    <source>
        <dbReference type="ARBA" id="ARBA00001971"/>
    </source>
</evidence>
<dbReference type="GO" id="GO:0005506">
    <property type="term" value="F:iron ion binding"/>
    <property type="evidence" value="ECO:0007669"/>
    <property type="project" value="InterPro"/>
</dbReference>
<comment type="caution">
    <text evidence="11">The sequence shown here is derived from an EMBL/GenBank/DDBJ whole genome shotgun (WGS) entry which is preliminary data.</text>
</comment>
<keyword evidence="5 9" id="KW-0560">Oxidoreductase</keyword>
<evidence type="ECO:0000256" key="9">
    <source>
        <dbReference type="RuleBase" id="RU000461"/>
    </source>
</evidence>
<dbReference type="EMBL" id="JAIWQS010000007">
    <property type="protein sequence ID" value="KAJ8758932.1"/>
    <property type="molecule type" value="Genomic_DNA"/>
</dbReference>
<evidence type="ECO:0000313" key="11">
    <source>
        <dbReference type="EMBL" id="KAJ8758932.1"/>
    </source>
</evidence>
<evidence type="ECO:0000256" key="8">
    <source>
        <dbReference type="PIRSR" id="PIRSR602401-1"/>
    </source>
</evidence>
<keyword evidence="6 8" id="KW-0408">Iron</keyword>
<evidence type="ECO:0000256" key="5">
    <source>
        <dbReference type="ARBA" id="ARBA00023002"/>
    </source>
</evidence>
<keyword evidence="4 8" id="KW-0479">Metal-binding</keyword>
<dbReference type="InterPro" id="IPR001128">
    <property type="entry name" value="Cyt_P450"/>
</dbReference>
<evidence type="ECO:0000256" key="7">
    <source>
        <dbReference type="ARBA" id="ARBA00023033"/>
    </source>
</evidence>
<feature type="transmembrane region" description="Helical" evidence="10">
    <location>
        <begin position="6"/>
        <end position="23"/>
    </location>
</feature>